<dbReference type="Pfam" id="PF11951">
    <property type="entry name" value="Fungal_trans_2"/>
    <property type="match status" value="1"/>
</dbReference>
<reference evidence="2 3" key="1">
    <citation type="journal article" date="2016" name="Genome Biol. Evol.">
        <title>Draft genome sequence of an aflatoxigenic Aspergillus species, A. bombycis.</title>
        <authorList>
            <person name="Moore G.G."/>
            <person name="Mack B.M."/>
            <person name="Beltz S.B."/>
            <person name="Gilbert M.K."/>
        </authorList>
    </citation>
    <scope>NUCLEOTIDE SEQUENCE [LARGE SCALE GENOMIC DNA]</scope>
    <source>
        <strain evidence="3">NRRL 26010</strain>
    </source>
</reference>
<organism evidence="2 3">
    <name type="scientific">Aspergillus bombycis</name>
    <dbReference type="NCBI Taxonomy" id="109264"/>
    <lineage>
        <taxon>Eukaryota</taxon>
        <taxon>Fungi</taxon>
        <taxon>Dikarya</taxon>
        <taxon>Ascomycota</taxon>
        <taxon>Pezizomycotina</taxon>
        <taxon>Eurotiomycetes</taxon>
        <taxon>Eurotiomycetidae</taxon>
        <taxon>Eurotiales</taxon>
        <taxon>Aspergillaceae</taxon>
        <taxon>Aspergillus</taxon>
    </lineage>
</organism>
<comment type="caution">
    <text evidence="2">The sequence shown here is derived from an EMBL/GenBank/DDBJ whole genome shotgun (WGS) entry which is preliminary data.</text>
</comment>
<sequence length="714" mass="80502">MSTEPLLPSYSSILENERERRPYRYRQGSRRANTTPPIPPIQFLSALCFAGAVIASTYWAYKSYTAPDRAPLEPAPLLPYFASLSLVLSFCSWIGYLVSILYDQDDLSLFQRKLVIWISVVGKVVLGVAHAVIWFEYKQVFPGTKQPNWLIMFLTMQAWWDFLLLIGYSMLRIIWEWSLGPHETFVAPQAAGKLSILDTVCNGLSTSYQQRVWQLSHPQNQSMLLLFYLILKYLLSVGQQCDRAEPTCSQCVRAFFSCPGYRDLQQLHYRDENEKVRSRVRFAQYSTERQVSVAKETGPQSRRAFKDAVVAQSLQSLPASLPSSTSAESVGFFFRYYVLEDGHNIPIYLSASQMEVLAANSPSVMQSLVAVGLAGLSNIKKSPDLMNKATQEYTRALHLINSALKDEAQRKSDAALAATMLLGMFEVLTCNTPSSLQSWAQHIRGATTLIEMRGAEQIKWIVGMRMFTHLRVQIIASCLHWRLSVPASIVHWSLQAMAERSTADGKADELVDLVAHVARLLSQAQMNLASDKVSSAATIDRYLRQWRHTLPSRWAYQTVPGPPVRNRSPSHMKFYYSQVYHIYPDLWACNIWNFYRTARILVNQLMLNSAEIGGQAEKSQIGETVAQLTTEIAESVPFALKLVDSKATEFPSLDHCMGGFTILWPLYVAANTSPLGSTLREWVVERFEAIGNDMGIGQAHFMARNLRNTCAPVP</sequence>
<dbReference type="Proteomes" id="UP000179179">
    <property type="component" value="Unassembled WGS sequence"/>
</dbReference>
<dbReference type="OrthoDB" id="5429770at2759"/>
<dbReference type="GeneID" id="34449081"/>
<evidence type="ECO:0000256" key="1">
    <source>
        <dbReference type="SAM" id="Phobius"/>
    </source>
</evidence>
<dbReference type="PANTHER" id="PTHR38791">
    <property type="entry name" value="ZN(II)2CYS6 TRANSCRIPTION FACTOR (EUROFUNG)-RELATED-RELATED"/>
    <property type="match status" value="1"/>
</dbReference>
<protein>
    <submittedName>
        <fullName evidence="2">Integral membrane protein</fullName>
    </submittedName>
</protein>
<dbReference type="InterPro" id="IPR053175">
    <property type="entry name" value="DHMBA_Reg_Transcription_Factor"/>
</dbReference>
<keyword evidence="1" id="KW-1133">Transmembrane helix</keyword>
<feature type="transmembrane region" description="Helical" evidence="1">
    <location>
        <begin position="81"/>
        <end position="102"/>
    </location>
</feature>
<keyword evidence="3" id="KW-1185">Reference proteome</keyword>
<dbReference type="EMBL" id="LYCR01000035">
    <property type="protein sequence ID" value="OGM46046.1"/>
    <property type="molecule type" value="Genomic_DNA"/>
</dbReference>
<accession>A0A1F8A2U8</accession>
<gene>
    <name evidence="2" type="ORF">ABOM_005691</name>
</gene>
<dbReference type="STRING" id="109264.A0A1F8A2U8"/>
<dbReference type="AlphaFoldDB" id="A0A1F8A2U8"/>
<keyword evidence="1" id="KW-0472">Membrane</keyword>
<name>A0A1F8A2U8_9EURO</name>
<feature type="transmembrane region" description="Helical" evidence="1">
    <location>
        <begin position="114"/>
        <end position="137"/>
    </location>
</feature>
<dbReference type="InterPro" id="IPR021858">
    <property type="entry name" value="Fun_TF"/>
</dbReference>
<dbReference type="PANTHER" id="PTHR38791:SF5">
    <property type="entry name" value="TRANSCRIPTION FACTOR DBAG-RELATED"/>
    <property type="match status" value="1"/>
</dbReference>
<proteinExistence type="predicted"/>
<evidence type="ECO:0000313" key="3">
    <source>
        <dbReference type="Proteomes" id="UP000179179"/>
    </source>
</evidence>
<evidence type="ECO:0000313" key="2">
    <source>
        <dbReference type="EMBL" id="OGM46046.1"/>
    </source>
</evidence>
<feature type="transmembrane region" description="Helical" evidence="1">
    <location>
        <begin position="41"/>
        <end position="61"/>
    </location>
</feature>
<dbReference type="RefSeq" id="XP_022389763.1">
    <property type="nucleotide sequence ID" value="XM_022532820.1"/>
</dbReference>
<feature type="transmembrane region" description="Helical" evidence="1">
    <location>
        <begin position="149"/>
        <end position="171"/>
    </location>
</feature>
<keyword evidence="1" id="KW-0812">Transmembrane</keyword>